<name>F3GRM9_PSESJ</name>
<accession>F3GRM9</accession>
<organism evidence="1 2">
    <name type="scientific">Pseudomonas syringae pv. pisi str. 1704B</name>
    <dbReference type="NCBI Taxonomy" id="629263"/>
    <lineage>
        <taxon>Bacteria</taxon>
        <taxon>Pseudomonadati</taxon>
        <taxon>Pseudomonadota</taxon>
        <taxon>Gammaproteobacteria</taxon>
        <taxon>Pseudomonadales</taxon>
        <taxon>Pseudomonadaceae</taxon>
        <taxon>Pseudomonas</taxon>
        <taxon>Pseudomonas syringae</taxon>
    </lineage>
</organism>
<gene>
    <name evidence="1" type="ORF">PSYPI_47998</name>
</gene>
<evidence type="ECO:0000313" key="1">
    <source>
        <dbReference type="EMBL" id="EGH49732.1"/>
    </source>
</evidence>
<dbReference type="HOGENOM" id="CLU_3337362_0_0_6"/>
<feature type="non-terminal residue" evidence="1">
    <location>
        <position position="39"/>
    </location>
</feature>
<comment type="caution">
    <text evidence="1">The sequence shown here is derived from an EMBL/GenBank/DDBJ whole genome shotgun (WGS) entry which is preliminary data.</text>
</comment>
<evidence type="ECO:0000313" key="2">
    <source>
        <dbReference type="Proteomes" id="UP000004986"/>
    </source>
</evidence>
<proteinExistence type="predicted"/>
<dbReference type="Proteomes" id="UP000004986">
    <property type="component" value="Unassembled WGS sequence"/>
</dbReference>
<dbReference type="EMBL" id="AEAI01004648">
    <property type="protein sequence ID" value="EGH49732.1"/>
    <property type="molecule type" value="Genomic_DNA"/>
</dbReference>
<sequence length="39" mass="4082">VLFVCVAAFLYRGLYLDPAELPSALIGKPFPAFSLPAGG</sequence>
<keyword evidence="2" id="KW-1185">Reference proteome</keyword>
<feature type="non-terminal residue" evidence="1">
    <location>
        <position position="1"/>
    </location>
</feature>
<dbReference type="AlphaFoldDB" id="F3GRM9"/>
<reference evidence="1 2" key="1">
    <citation type="journal article" date="2011" name="PLoS Pathog.">
        <title>Dynamic evolution of pathogenicity revealed by sequencing and comparative genomics of 19 Pseudomonas syringae isolates.</title>
        <authorList>
            <person name="Baltrus D.A."/>
            <person name="Nishimura M.T."/>
            <person name="Romanchuk A."/>
            <person name="Chang J.H."/>
            <person name="Mukhtar M.S."/>
            <person name="Cherkis K."/>
            <person name="Roach J."/>
            <person name="Grant S.R."/>
            <person name="Jones C.D."/>
            <person name="Dangl J.L."/>
        </authorList>
    </citation>
    <scope>NUCLEOTIDE SEQUENCE [LARGE SCALE GENOMIC DNA]</scope>
    <source>
        <strain evidence="1 2">1704B</strain>
    </source>
</reference>
<protein>
    <submittedName>
        <fullName evidence="1">Periplasmic protein thiol:disulfide oxidoreductase DsbE</fullName>
    </submittedName>
</protein>